<keyword evidence="2 7" id="KW-0963">Cytoplasm</keyword>
<dbReference type="InterPro" id="IPR035644">
    <property type="entry name" value="MraZ_C"/>
</dbReference>
<name>A0A419DA65_9BACT</name>
<dbReference type="HAMAP" id="MF_01008">
    <property type="entry name" value="MraZ"/>
    <property type="match status" value="1"/>
</dbReference>
<feature type="domain" description="SpoVT-AbrB" evidence="8">
    <location>
        <begin position="5"/>
        <end position="47"/>
    </location>
</feature>
<evidence type="ECO:0000256" key="2">
    <source>
        <dbReference type="ARBA" id="ARBA00022490"/>
    </source>
</evidence>
<evidence type="ECO:0000256" key="3">
    <source>
        <dbReference type="ARBA" id="ARBA00022737"/>
    </source>
</evidence>
<dbReference type="Gene3D" id="3.40.1550.20">
    <property type="entry name" value="Transcriptional regulator MraZ domain"/>
    <property type="match status" value="1"/>
</dbReference>
<dbReference type="Pfam" id="PF02381">
    <property type="entry name" value="MraZ"/>
    <property type="match status" value="2"/>
</dbReference>
<dbReference type="NCBIfam" id="TIGR00242">
    <property type="entry name" value="division/cell wall cluster transcriptional repressor MraZ"/>
    <property type="match status" value="1"/>
</dbReference>
<comment type="subcellular location">
    <subcellularLocation>
        <location evidence="7">Cytoplasm</location>
        <location evidence="7">Nucleoid</location>
    </subcellularLocation>
</comment>
<dbReference type="CDD" id="cd16321">
    <property type="entry name" value="MraZ_C"/>
    <property type="match status" value="1"/>
</dbReference>
<dbReference type="InterPro" id="IPR038619">
    <property type="entry name" value="MraZ_sf"/>
</dbReference>
<evidence type="ECO:0000313" key="9">
    <source>
        <dbReference type="EMBL" id="RJO60005.1"/>
    </source>
</evidence>
<dbReference type="GO" id="GO:0005737">
    <property type="term" value="C:cytoplasm"/>
    <property type="evidence" value="ECO:0007669"/>
    <property type="project" value="UniProtKB-UniRule"/>
</dbReference>
<proteinExistence type="inferred from homology"/>
<keyword evidence="3" id="KW-0677">Repeat</keyword>
<dbReference type="InterPro" id="IPR020603">
    <property type="entry name" value="MraZ_dom"/>
</dbReference>
<evidence type="ECO:0000256" key="4">
    <source>
        <dbReference type="ARBA" id="ARBA00023015"/>
    </source>
</evidence>
<comment type="subunit">
    <text evidence="7">Forms oligomers.</text>
</comment>
<evidence type="ECO:0000256" key="1">
    <source>
        <dbReference type="ARBA" id="ARBA00013860"/>
    </source>
</evidence>
<dbReference type="EMBL" id="QZJW01000055">
    <property type="protein sequence ID" value="RJO60005.1"/>
    <property type="molecule type" value="Genomic_DNA"/>
</dbReference>
<dbReference type="GO" id="GO:0003700">
    <property type="term" value="F:DNA-binding transcription factor activity"/>
    <property type="evidence" value="ECO:0007669"/>
    <property type="project" value="UniProtKB-UniRule"/>
</dbReference>
<gene>
    <name evidence="7 9" type="primary">mraZ</name>
    <name evidence="9" type="ORF">C4544_06575</name>
</gene>
<feature type="domain" description="SpoVT-AbrB" evidence="8">
    <location>
        <begin position="76"/>
        <end position="119"/>
    </location>
</feature>
<organism evidence="9 10">
    <name type="scientific">candidate division WS5 bacterium</name>
    <dbReference type="NCBI Taxonomy" id="2093353"/>
    <lineage>
        <taxon>Bacteria</taxon>
        <taxon>candidate division WS5</taxon>
    </lineage>
</organism>
<dbReference type="PANTHER" id="PTHR34701:SF1">
    <property type="entry name" value="TRANSCRIPTIONAL REGULATOR MRAZ"/>
    <property type="match status" value="1"/>
</dbReference>
<dbReference type="PANTHER" id="PTHR34701">
    <property type="entry name" value="TRANSCRIPTIONAL REGULATOR MRAZ"/>
    <property type="match status" value="1"/>
</dbReference>
<comment type="similarity">
    <text evidence="7">Belongs to the MraZ family.</text>
</comment>
<dbReference type="Proteomes" id="UP000285655">
    <property type="component" value="Unassembled WGS sequence"/>
</dbReference>
<dbReference type="PROSITE" id="PS51740">
    <property type="entry name" value="SPOVT_ABRB"/>
    <property type="match status" value="2"/>
</dbReference>
<evidence type="ECO:0000256" key="6">
    <source>
        <dbReference type="ARBA" id="ARBA00023163"/>
    </source>
</evidence>
<dbReference type="GO" id="GO:2000143">
    <property type="term" value="P:negative regulation of DNA-templated transcription initiation"/>
    <property type="evidence" value="ECO:0007669"/>
    <property type="project" value="TreeGrafter"/>
</dbReference>
<dbReference type="InterPro" id="IPR035642">
    <property type="entry name" value="MraZ_N"/>
</dbReference>
<keyword evidence="6 7" id="KW-0804">Transcription</keyword>
<sequence length="143" mass="16401">MFIGEYKHNIDEKGRLALPAKFRGKLSDGVVITKGLENSLVVYTREEWDRIASDIARMPYTQGNARAFSRMMLSGANDCSLDRQGRINIPQNLREFAHLKTNVVVVGVYSRIEVWDVREWEEYQARTEKDAGQIAEELGSFEM</sequence>
<evidence type="ECO:0000256" key="5">
    <source>
        <dbReference type="ARBA" id="ARBA00023125"/>
    </source>
</evidence>
<evidence type="ECO:0000256" key="7">
    <source>
        <dbReference type="HAMAP-Rule" id="MF_01008"/>
    </source>
</evidence>
<evidence type="ECO:0000313" key="10">
    <source>
        <dbReference type="Proteomes" id="UP000285655"/>
    </source>
</evidence>
<dbReference type="InterPro" id="IPR003444">
    <property type="entry name" value="MraZ"/>
</dbReference>
<keyword evidence="4 7" id="KW-0805">Transcription regulation</keyword>
<dbReference type="CDD" id="cd16320">
    <property type="entry name" value="MraZ_N"/>
    <property type="match status" value="1"/>
</dbReference>
<reference evidence="9 10" key="1">
    <citation type="journal article" date="2017" name="ISME J.">
        <title>Energy and carbon metabolisms in a deep terrestrial subsurface fluid microbial community.</title>
        <authorList>
            <person name="Momper L."/>
            <person name="Jungbluth S.P."/>
            <person name="Lee M.D."/>
            <person name="Amend J.P."/>
        </authorList>
    </citation>
    <scope>NUCLEOTIDE SEQUENCE [LARGE SCALE GENOMIC DNA]</scope>
    <source>
        <strain evidence="9">SURF_29</strain>
    </source>
</reference>
<dbReference type="GO" id="GO:0000976">
    <property type="term" value="F:transcription cis-regulatory region binding"/>
    <property type="evidence" value="ECO:0007669"/>
    <property type="project" value="TreeGrafter"/>
</dbReference>
<dbReference type="GO" id="GO:0009295">
    <property type="term" value="C:nucleoid"/>
    <property type="evidence" value="ECO:0007669"/>
    <property type="project" value="UniProtKB-SubCell"/>
</dbReference>
<comment type="caution">
    <text evidence="9">The sequence shown here is derived from an EMBL/GenBank/DDBJ whole genome shotgun (WGS) entry which is preliminary data.</text>
</comment>
<accession>A0A419DA65</accession>
<dbReference type="SUPFAM" id="SSF89447">
    <property type="entry name" value="AbrB/MazE/MraZ-like"/>
    <property type="match status" value="1"/>
</dbReference>
<dbReference type="AlphaFoldDB" id="A0A419DA65"/>
<keyword evidence="5 7" id="KW-0238">DNA-binding</keyword>
<dbReference type="InterPro" id="IPR037914">
    <property type="entry name" value="SpoVT-AbrB_sf"/>
</dbReference>
<dbReference type="InterPro" id="IPR007159">
    <property type="entry name" value="SpoVT-AbrB_dom"/>
</dbReference>
<evidence type="ECO:0000259" key="8">
    <source>
        <dbReference type="PROSITE" id="PS51740"/>
    </source>
</evidence>
<protein>
    <recommendedName>
        <fullName evidence="1 7">Transcriptional regulator MraZ</fullName>
    </recommendedName>
</protein>